<feature type="compositionally biased region" description="Low complexity" evidence="1">
    <location>
        <begin position="359"/>
        <end position="383"/>
    </location>
</feature>
<feature type="region of interest" description="Disordered" evidence="1">
    <location>
        <begin position="357"/>
        <end position="385"/>
    </location>
</feature>
<organism evidence="2 3">
    <name type="scientific">Bombyx mori</name>
    <name type="common">Silk moth</name>
    <dbReference type="NCBI Taxonomy" id="7091"/>
    <lineage>
        <taxon>Eukaryota</taxon>
        <taxon>Metazoa</taxon>
        <taxon>Ecdysozoa</taxon>
        <taxon>Arthropoda</taxon>
        <taxon>Hexapoda</taxon>
        <taxon>Insecta</taxon>
        <taxon>Pterygota</taxon>
        <taxon>Neoptera</taxon>
        <taxon>Endopterygota</taxon>
        <taxon>Lepidoptera</taxon>
        <taxon>Glossata</taxon>
        <taxon>Ditrysia</taxon>
        <taxon>Bombycoidea</taxon>
        <taxon>Bombycidae</taxon>
        <taxon>Bombycinae</taxon>
        <taxon>Bombyx</taxon>
    </lineage>
</organism>
<feature type="region of interest" description="Disordered" evidence="1">
    <location>
        <begin position="1"/>
        <end position="71"/>
    </location>
</feature>
<evidence type="ECO:0008006" key="4">
    <source>
        <dbReference type="Google" id="ProtNLM"/>
    </source>
</evidence>
<sequence length="489" mass="53695">MSMSSSVGENVPPDRGRSSLDSEMDDLSLILNSPVKASQKRPAEDVLSVPEKRSAPHLPAAASNQHTYTRPGFDNNSVLNYSETDSGPFVVHVSRSDGDFAPVSNHTRTLKIAQIIYNGKISGIDEIKNMGRNRAAIIFKTYNEANSFLTNPLLSSNKLSAIIPRFQVTRMGVVRQIPVEWSLEDLVSWIECRSVSTTVIKARRMNKKKKIDGKTVWEPTGTVVLSFLGQVLPKHVYCCSVSLPVNIYTLPTIQCLKCCRFGHIRDQCRSQARCSRCAGPHEGNSCSVSENNITCLFCSGCHPASDPKCPEHARQRSIKLVMSEENISYIEAARRFPSVRTSYADVANSSLPQKPIFLSRSAPSSNTLPSSSPSSSRHTPSTSYKKTVFIEKSSKPILSKSYDRHAHNDIISPPNSCLPNGCALSTPTPCAPATNDNLAELMSMLLLNILSKFNDILPNNVLIQIHALISSLVNSQPKHNDEGPTMELS</sequence>
<accession>A0A8R2LX15</accession>
<evidence type="ECO:0000256" key="1">
    <source>
        <dbReference type="SAM" id="MobiDB-lite"/>
    </source>
</evidence>
<proteinExistence type="predicted"/>
<reference evidence="3" key="1">
    <citation type="journal article" date="2008" name="Insect Biochem. Mol. Biol.">
        <title>The genome of a lepidopteran model insect, the silkworm Bombyx mori.</title>
        <authorList>
            <consortium name="International Silkworm Genome Consortium"/>
        </authorList>
    </citation>
    <scope>NUCLEOTIDE SEQUENCE [LARGE SCALE GENOMIC DNA]</scope>
    <source>
        <strain evidence="3">p50T</strain>
    </source>
</reference>
<reference evidence="2" key="2">
    <citation type="submission" date="2022-06" db="UniProtKB">
        <authorList>
            <consortium name="EnsemblMetazoa"/>
        </authorList>
    </citation>
    <scope>IDENTIFICATION</scope>
    <source>
        <strain evidence="2">p50T (Dazao)</strain>
    </source>
</reference>
<feature type="compositionally biased region" description="Polar residues" evidence="1">
    <location>
        <begin position="62"/>
        <end position="71"/>
    </location>
</feature>
<dbReference type="EnsemblMetazoa" id="XM_038012614.1">
    <property type="protein sequence ID" value="XP_037868542.1"/>
    <property type="gene ID" value="LOC119628841"/>
</dbReference>
<keyword evidence="3" id="KW-1185">Reference proteome</keyword>
<evidence type="ECO:0000313" key="3">
    <source>
        <dbReference type="Proteomes" id="UP000005204"/>
    </source>
</evidence>
<evidence type="ECO:0000313" key="2">
    <source>
        <dbReference type="EnsemblMetazoa" id="XP_037868542.1"/>
    </source>
</evidence>
<dbReference type="Proteomes" id="UP000005204">
    <property type="component" value="Unassembled WGS sequence"/>
</dbReference>
<name>A0A8R2LX15_BOMMO</name>
<protein>
    <recommendedName>
        <fullName evidence="4">CCHC-type domain-containing protein</fullName>
    </recommendedName>
</protein>
<dbReference type="AlphaFoldDB" id="A0A8R2LX15"/>